<proteinExistence type="predicted"/>
<dbReference type="SUPFAM" id="SSF53448">
    <property type="entry name" value="Nucleotide-diphospho-sugar transferases"/>
    <property type="match status" value="1"/>
</dbReference>
<dbReference type="OrthoDB" id="9788101at2"/>
<dbReference type="PANTHER" id="PTHR43685:SF2">
    <property type="entry name" value="GLYCOSYLTRANSFERASE 2-LIKE DOMAIN-CONTAINING PROTEIN"/>
    <property type="match status" value="1"/>
</dbReference>
<reference evidence="1 2" key="1">
    <citation type="submission" date="2017-02" db="EMBL/GenBank/DDBJ databases">
        <title>The new phylogeny of genus Mycobacterium.</title>
        <authorList>
            <person name="Tortoli E."/>
            <person name="Trovato A."/>
            <person name="Cirillo D.M."/>
        </authorList>
    </citation>
    <scope>NUCLEOTIDE SEQUENCE [LARGE SCALE GENOMIC DNA]</scope>
    <source>
        <strain evidence="1 2">DSM 44471</strain>
    </source>
</reference>
<dbReference type="EMBL" id="MVHR01000009">
    <property type="protein sequence ID" value="ORA74636.1"/>
    <property type="molecule type" value="Genomic_DNA"/>
</dbReference>
<dbReference type="InterPro" id="IPR001173">
    <property type="entry name" value="Glyco_trans_2-like"/>
</dbReference>
<dbReference type="AlphaFoldDB" id="A0A1X0DQH5"/>
<sequence>MDAPLFSIVTISFQNIDGLRATTESLQSQSFSDFEHIVIDGGSTDGSADWLAANCLGTWRSEPDRGRYDAMNKGARISRGEYLWFMHAGDLFGDTDALARVAAAIERAGHPDWLYGLARIVGPDKSLRGVLGVVPFSMFNVVILQRSLPHQASAFRRDFFWRLGGYDVEMGHASDQLFMVRAAKCSPPLVLADVVCDFDFTGASTQRSWWEHPWDGYRIRRMTGVTATRWRALDNLLALGYTLLRLVGLSLRATARRIDTAAKTSPDAGG</sequence>
<dbReference type="InterPro" id="IPR029044">
    <property type="entry name" value="Nucleotide-diphossugar_trans"/>
</dbReference>
<dbReference type="InterPro" id="IPR050834">
    <property type="entry name" value="Glycosyltransf_2"/>
</dbReference>
<evidence type="ECO:0000313" key="1">
    <source>
        <dbReference type="EMBL" id="ORA74636.1"/>
    </source>
</evidence>
<dbReference type="Gene3D" id="3.90.550.10">
    <property type="entry name" value="Spore Coat Polysaccharide Biosynthesis Protein SpsA, Chain A"/>
    <property type="match status" value="1"/>
</dbReference>
<dbReference type="CDD" id="cd06433">
    <property type="entry name" value="GT_2_WfgS_like"/>
    <property type="match status" value="1"/>
</dbReference>
<keyword evidence="2" id="KW-1185">Reference proteome</keyword>
<dbReference type="PANTHER" id="PTHR43685">
    <property type="entry name" value="GLYCOSYLTRANSFERASE"/>
    <property type="match status" value="1"/>
</dbReference>
<comment type="caution">
    <text evidence="1">The sequence shown here is derived from an EMBL/GenBank/DDBJ whole genome shotgun (WGS) entry which is preliminary data.</text>
</comment>
<dbReference type="STRING" id="53376.BST25_08660"/>
<gene>
    <name evidence="1" type="ORF">BST25_08660</name>
</gene>
<organism evidence="1 2">
    <name type="scientific">Mycobacterium heidelbergense</name>
    <dbReference type="NCBI Taxonomy" id="53376"/>
    <lineage>
        <taxon>Bacteria</taxon>
        <taxon>Bacillati</taxon>
        <taxon>Actinomycetota</taxon>
        <taxon>Actinomycetes</taxon>
        <taxon>Mycobacteriales</taxon>
        <taxon>Mycobacteriaceae</taxon>
        <taxon>Mycobacterium</taxon>
        <taxon>Mycobacterium simiae complex</taxon>
    </lineage>
</organism>
<dbReference type="Proteomes" id="UP000192566">
    <property type="component" value="Unassembled WGS sequence"/>
</dbReference>
<protein>
    <submittedName>
        <fullName evidence="1">Uncharacterized protein</fullName>
    </submittedName>
</protein>
<dbReference type="RefSeq" id="WP_158084865.1">
    <property type="nucleotide sequence ID" value="NZ_AP022615.1"/>
</dbReference>
<name>A0A1X0DQH5_MYCHE</name>
<dbReference type="Pfam" id="PF00535">
    <property type="entry name" value="Glycos_transf_2"/>
    <property type="match status" value="1"/>
</dbReference>
<evidence type="ECO:0000313" key="2">
    <source>
        <dbReference type="Proteomes" id="UP000192566"/>
    </source>
</evidence>
<accession>A0A1X0DQH5</accession>